<dbReference type="GO" id="GO:0016746">
    <property type="term" value="F:acyltransferase activity"/>
    <property type="evidence" value="ECO:0007669"/>
    <property type="project" value="InterPro"/>
</dbReference>
<organism evidence="1">
    <name type="scientific">freshwater metagenome</name>
    <dbReference type="NCBI Taxonomy" id="449393"/>
    <lineage>
        <taxon>unclassified sequences</taxon>
        <taxon>metagenomes</taxon>
        <taxon>ecological metagenomes</taxon>
    </lineage>
</organism>
<evidence type="ECO:0000313" key="1">
    <source>
        <dbReference type="EMBL" id="CAB4828373.1"/>
    </source>
</evidence>
<evidence type="ECO:0000313" key="2">
    <source>
        <dbReference type="EMBL" id="CAB5034227.1"/>
    </source>
</evidence>
<proteinExistence type="predicted"/>
<sequence length="478" mass="49097">MNTPRECHSALLSIGVAAPSLRLPAAQVAAGWGRTGGRGQVAVCSPSEDALTLAWLAASRALDSASIPPEEIGGIWWGCTRAPFAEGPSLSFLGAALRLQTNSEAALLSGSPHAGIDALLAADDAVTSGRVRTALVIASDSILPALGSGLEAASGAGAVAVLLSAEGPALLGQVTTQWSPVLDRYRGDLETETREVYDGRLFREQVFLPLCQTVGSALTADPSSRWSLPDPDGRLGRTLGERLGSVKVVSTTARAELGDTGAAAPLLGLAAAMGDPGTLIAVGFGGGRATAISIQINAPVPGSSLVEQHLSGGQEVSYTEALRCRGQLSASGETVEMAVPPGSAMFVRGSHEMLALLGARCLACATVNTPPNVHPTCIRCGAIEFELVPLPLHGTVQTFVVNQTMPAPFVAPLPLIVLDLEDGSRISVQGASDGSDLHIGVAVDLQLRRYALERGVPIYGYAALVSTASENTIERPSA</sequence>
<dbReference type="SUPFAM" id="SSF50249">
    <property type="entry name" value="Nucleic acid-binding proteins"/>
    <property type="match status" value="1"/>
</dbReference>
<accession>A0A6J7A6E5</accession>
<dbReference type="EMBL" id="CAFAAQ010000321">
    <property type="protein sequence ID" value="CAB4828373.1"/>
    <property type="molecule type" value="Genomic_DNA"/>
</dbReference>
<protein>
    <submittedName>
        <fullName evidence="1">Unannotated protein</fullName>
    </submittedName>
</protein>
<dbReference type="EMBL" id="CAFBPW010000096">
    <property type="protein sequence ID" value="CAB5034227.1"/>
    <property type="molecule type" value="Genomic_DNA"/>
</dbReference>
<name>A0A6J7A6E5_9ZZZZ</name>
<dbReference type="InterPro" id="IPR012340">
    <property type="entry name" value="NA-bd_OB-fold"/>
</dbReference>
<dbReference type="SUPFAM" id="SSF53901">
    <property type="entry name" value="Thiolase-like"/>
    <property type="match status" value="1"/>
</dbReference>
<dbReference type="AlphaFoldDB" id="A0A6J7A6E5"/>
<gene>
    <name evidence="1" type="ORF">UFOPK3046_02184</name>
    <name evidence="2" type="ORF">UFOPK4173_00954</name>
</gene>
<dbReference type="InterPro" id="IPR016039">
    <property type="entry name" value="Thiolase-like"/>
</dbReference>
<reference evidence="1" key="1">
    <citation type="submission" date="2020-05" db="EMBL/GenBank/DDBJ databases">
        <authorList>
            <person name="Chiriac C."/>
            <person name="Salcher M."/>
            <person name="Ghai R."/>
            <person name="Kavagutti S V."/>
        </authorList>
    </citation>
    <scope>NUCLEOTIDE SEQUENCE</scope>
</reference>
<dbReference type="Gene3D" id="3.40.47.10">
    <property type="match status" value="1"/>
</dbReference>